<keyword evidence="2" id="KW-0285">Flavoprotein</keyword>
<evidence type="ECO:0000256" key="2">
    <source>
        <dbReference type="ARBA" id="ARBA00022630"/>
    </source>
</evidence>
<accession>A0A6I6MST6</accession>
<dbReference type="GO" id="GO:0071949">
    <property type="term" value="F:FAD binding"/>
    <property type="evidence" value="ECO:0007669"/>
    <property type="project" value="InterPro"/>
</dbReference>
<reference evidence="5 6" key="1">
    <citation type="submission" date="2019-12" db="EMBL/GenBank/DDBJ databases">
        <title>Streptomyces sp. strain T44 isolated from rhizosphere soil of Broussonetia papyrifera.</title>
        <authorList>
            <person name="Mo P."/>
        </authorList>
    </citation>
    <scope>NUCLEOTIDE SEQUENCE [LARGE SCALE GENOMIC DNA]</scope>
    <source>
        <strain evidence="5 6">T44</strain>
    </source>
</reference>
<dbReference type="SUPFAM" id="SSF51905">
    <property type="entry name" value="FAD/NAD(P)-binding domain"/>
    <property type="match status" value="1"/>
</dbReference>
<dbReference type="EMBL" id="CP047020">
    <property type="protein sequence ID" value="QHA02542.1"/>
    <property type="molecule type" value="Genomic_DNA"/>
</dbReference>
<dbReference type="GO" id="GO:0016709">
    <property type="term" value="F:oxidoreductase activity, acting on paired donors, with incorporation or reduction of molecular oxygen, NAD(P)H as one donor, and incorporation of one atom of oxygen"/>
    <property type="evidence" value="ECO:0007669"/>
    <property type="project" value="UniProtKB-ARBA"/>
</dbReference>
<evidence type="ECO:0000256" key="1">
    <source>
        <dbReference type="ARBA" id="ARBA00001974"/>
    </source>
</evidence>
<sequence>MAERDMETYDCDVLIVGAGPTGLALAIGLRQYGLAVRVLEKQDSSKREARAGVIWHRALEALADLGCADRFVAAGVTLNPTELIAQGRQIGVLDLSASGTRYPNPLSIEQDTVERLLGERLTEVGGAIEWSTEATAVRVAEHGAEVEVRGADGRPRTLRCAWVVGCEGSRSLVRKAVGLPFDGGPRRHLQVAQLNAKVDWSLPYHGDRTYLLLDKDLSIGCAPRPGGGYRCFAFTREPDTTPLTPVTVEEMRQLLIRAAHEPDVWLTPTLPLWTNRARFQDRFARSLRSGRALLAGDSAHLWAPIGGRGLNTGLRGAHNLAWKLAGVVRGWASPALLDTYSTEQRSTALRVMRRTRRDVLESPGTRRTLLMMRLLGRHVLRSRWATDRIRDRISDLDLHHRESPLSAQGGGDRMPDRPVWAEGRQHRLHDLLSYQHWTLLPVNRDAEPDPALTQALAGLPLPVAVRPVRPTDTDASRHLPDGSLVLVRPDLHIGLQAQIPEEVAAYLGRWFTRTEAARDA</sequence>
<gene>
    <name evidence="5" type="ORF">GQF42_03870</name>
</gene>
<evidence type="ECO:0000313" key="6">
    <source>
        <dbReference type="Proteomes" id="UP000436138"/>
    </source>
</evidence>
<dbReference type="InterPro" id="IPR036188">
    <property type="entry name" value="FAD/NAD-bd_sf"/>
</dbReference>
<dbReference type="PRINTS" id="PR00420">
    <property type="entry name" value="RNGMNOXGNASE"/>
</dbReference>
<dbReference type="Pfam" id="PF01494">
    <property type="entry name" value="FAD_binding_3"/>
    <property type="match status" value="1"/>
</dbReference>
<evidence type="ECO:0000259" key="4">
    <source>
        <dbReference type="Pfam" id="PF01494"/>
    </source>
</evidence>
<keyword evidence="6" id="KW-1185">Reference proteome</keyword>
<protein>
    <submittedName>
        <fullName evidence="5">NAD(P)-binding protein</fullName>
    </submittedName>
</protein>
<dbReference type="Gene3D" id="3.40.30.120">
    <property type="match status" value="1"/>
</dbReference>
<keyword evidence="3" id="KW-0274">FAD</keyword>
<dbReference type="AlphaFoldDB" id="A0A6I6MST6"/>
<dbReference type="Gene3D" id="3.50.50.60">
    <property type="entry name" value="FAD/NAD(P)-binding domain"/>
    <property type="match status" value="1"/>
</dbReference>
<dbReference type="RefSeq" id="WP_158917646.1">
    <property type="nucleotide sequence ID" value="NZ_CP047020.1"/>
</dbReference>
<dbReference type="PANTHER" id="PTHR43004">
    <property type="entry name" value="TRK SYSTEM POTASSIUM UPTAKE PROTEIN"/>
    <property type="match status" value="1"/>
</dbReference>
<dbReference type="KEGG" id="sbro:GQF42_03870"/>
<dbReference type="InterPro" id="IPR002938">
    <property type="entry name" value="FAD-bd"/>
</dbReference>
<proteinExistence type="predicted"/>
<evidence type="ECO:0000256" key="3">
    <source>
        <dbReference type="ARBA" id="ARBA00022827"/>
    </source>
</evidence>
<name>A0A6I6MST6_9ACTN</name>
<dbReference type="Gene3D" id="3.30.70.2450">
    <property type="match status" value="1"/>
</dbReference>
<feature type="domain" description="FAD-binding" evidence="4">
    <location>
        <begin position="10"/>
        <end position="355"/>
    </location>
</feature>
<organism evidence="5 6">
    <name type="scientific">Streptomyces broussonetiae</name>
    <dbReference type="NCBI Taxonomy" id="2686304"/>
    <lineage>
        <taxon>Bacteria</taxon>
        <taxon>Bacillati</taxon>
        <taxon>Actinomycetota</taxon>
        <taxon>Actinomycetes</taxon>
        <taxon>Kitasatosporales</taxon>
        <taxon>Streptomycetaceae</taxon>
        <taxon>Streptomyces</taxon>
    </lineage>
</organism>
<evidence type="ECO:0000313" key="5">
    <source>
        <dbReference type="EMBL" id="QHA02542.1"/>
    </source>
</evidence>
<comment type="cofactor">
    <cofactor evidence="1">
        <name>FAD</name>
        <dbReference type="ChEBI" id="CHEBI:57692"/>
    </cofactor>
</comment>
<dbReference type="Pfam" id="PF21274">
    <property type="entry name" value="Rng_hyd_C"/>
    <property type="match status" value="1"/>
</dbReference>
<dbReference type="Proteomes" id="UP000436138">
    <property type="component" value="Chromosome"/>
</dbReference>
<dbReference type="InterPro" id="IPR050641">
    <property type="entry name" value="RIFMO-like"/>
</dbReference>
<dbReference type="PANTHER" id="PTHR43004:SF19">
    <property type="entry name" value="BINDING MONOOXYGENASE, PUTATIVE (JCVI)-RELATED"/>
    <property type="match status" value="1"/>
</dbReference>